<gene>
    <name evidence="2" type="ORF">METZ01_LOCUS106285</name>
</gene>
<keyword evidence="1" id="KW-0472">Membrane</keyword>
<dbReference type="AlphaFoldDB" id="A0A381WMC5"/>
<evidence type="ECO:0000313" key="2">
    <source>
        <dbReference type="EMBL" id="SVA53431.1"/>
    </source>
</evidence>
<feature type="non-terminal residue" evidence="2">
    <location>
        <position position="1"/>
    </location>
</feature>
<feature type="transmembrane region" description="Helical" evidence="1">
    <location>
        <begin position="40"/>
        <end position="68"/>
    </location>
</feature>
<feature type="transmembrane region" description="Helical" evidence="1">
    <location>
        <begin position="6"/>
        <end position="28"/>
    </location>
</feature>
<feature type="transmembrane region" description="Helical" evidence="1">
    <location>
        <begin position="178"/>
        <end position="197"/>
    </location>
</feature>
<feature type="transmembrane region" description="Helical" evidence="1">
    <location>
        <begin position="234"/>
        <end position="255"/>
    </location>
</feature>
<name>A0A381WMC5_9ZZZZ</name>
<feature type="transmembrane region" description="Helical" evidence="1">
    <location>
        <begin position="143"/>
        <end position="166"/>
    </location>
</feature>
<feature type="transmembrane region" description="Helical" evidence="1">
    <location>
        <begin position="203"/>
        <end position="222"/>
    </location>
</feature>
<sequence length="418" mass="46676">IPASWINVLGILSENQYLVLSLGAFLLLRRDQPRSADSVCLAVLLIAAVLTRSIGLALIVAVLIGAWISSKGEPSSRRQRTAATLAAAISFVLWEVFSGEPSESHYLENWLQVGRLLSDAGLAGICQFLIFQVIQIWEAVLTGLIHHWVLAESTFVLLLLFLLVALMDIACRLKSKELEAIYILVFLCVLMGWGAAGGQMWRLVYPIIPLLLVFFVSGIDRICRSIPVNKYQKYIRFFLCALLLTTLSNGGLFILERRQHARGNDTEGYRYMTAYYQGISLSTAKSKSQAELAIIEGLRNVDFLTDPDSVVAWFSPMYVNLLSKRRSVEIPITPSKQQTEAYLREEGVDFIFLSRYHPRQYRDQVNGLKSMESYASMGQLVWLTDRCGGMVGEVICVLIEIAPVSNDQSAVKSLPNTL</sequence>
<evidence type="ECO:0008006" key="3">
    <source>
        <dbReference type="Google" id="ProtNLM"/>
    </source>
</evidence>
<keyword evidence="1" id="KW-1133">Transmembrane helix</keyword>
<keyword evidence="1" id="KW-0812">Transmembrane</keyword>
<protein>
    <recommendedName>
        <fullName evidence="3">Glycosyltransferase RgtA/B/C/D-like domain-containing protein</fullName>
    </recommendedName>
</protein>
<organism evidence="2">
    <name type="scientific">marine metagenome</name>
    <dbReference type="NCBI Taxonomy" id="408172"/>
    <lineage>
        <taxon>unclassified sequences</taxon>
        <taxon>metagenomes</taxon>
        <taxon>ecological metagenomes</taxon>
    </lineage>
</organism>
<dbReference type="EMBL" id="UINC01012207">
    <property type="protein sequence ID" value="SVA53431.1"/>
    <property type="molecule type" value="Genomic_DNA"/>
</dbReference>
<proteinExistence type="predicted"/>
<reference evidence="2" key="1">
    <citation type="submission" date="2018-05" db="EMBL/GenBank/DDBJ databases">
        <authorList>
            <person name="Lanie J.A."/>
            <person name="Ng W.-L."/>
            <person name="Kazmierczak K.M."/>
            <person name="Andrzejewski T.M."/>
            <person name="Davidsen T.M."/>
            <person name="Wayne K.J."/>
            <person name="Tettelin H."/>
            <person name="Glass J.I."/>
            <person name="Rusch D."/>
            <person name="Podicherti R."/>
            <person name="Tsui H.-C.T."/>
            <person name="Winkler M.E."/>
        </authorList>
    </citation>
    <scope>NUCLEOTIDE SEQUENCE</scope>
</reference>
<accession>A0A381WMC5</accession>
<evidence type="ECO:0000256" key="1">
    <source>
        <dbReference type="SAM" id="Phobius"/>
    </source>
</evidence>